<evidence type="ECO:0000313" key="2">
    <source>
        <dbReference type="EMBL" id="CAL1543238.1"/>
    </source>
</evidence>
<dbReference type="SUPFAM" id="SSF51197">
    <property type="entry name" value="Clavaminate synthase-like"/>
    <property type="match status" value="1"/>
</dbReference>
<dbReference type="PANTHER" id="PTHR20883:SF48">
    <property type="entry name" value="ECTOINE DIOXYGENASE"/>
    <property type="match status" value="1"/>
</dbReference>
<dbReference type="EMBL" id="CAXITT010000535">
    <property type="protein sequence ID" value="CAL1543238.1"/>
    <property type="molecule type" value="Genomic_DNA"/>
</dbReference>
<keyword evidence="3" id="KW-1185">Reference proteome</keyword>
<dbReference type="Proteomes" id="UP001497497">
    <property type="component" value="Unassembled WGS sequence"/>
</dbReference>
<evidence type="ECO:0008006" key="4">
    <source>
        <dbReference type="Google" id="ProtNLM"/>
    </source>
</evidence>
<name>A0AAV2I953_LYMST</name>
<dbReference type="GO" id="GO:0016491">
    <property type="term" value="F:oxidoreductase activity"/>
    <property type="evidence" value="ECO:0007669"/>
    <property type="project" value="UniProtKB-ARBA"/>
</dbReference>
<gene>
    <name evidence="2" type="ORF">GSLYS_00016772001</name>
</gene>
<evidence type="ECO:0000313" key="3">
    <source>
        <dbReference type="Proteomes" id="UP001497497"/>
    </source>
</evidence>
<evidence type="ECO:0000256" key="1">
    <source>
        <dbReference type="ARBA" id="ARBA00001962"/>
    </source>
</evidence>
<dbReference type="AlphaFoldDB" id="A0AAV2I953"/>
<accession>A0AAV2I953</accession>
<reference evidence="2 3" key="1">
    <citation type="submission" date="2024-04" db="EMBL/GenBank/DDBJ databases">
        <authorList>
            <consortium name="Genoscope - CEA"/>
            <person name="William W."/>
        </authorList>
    </citation>
    <scope>NUCLEOTIDE SEQUENCE [LARGE SCALE GENOMIC DNA]</scope>
</reference>
<comment type="cofactor">
    <cofactor evidence="1">
        <name>Fe cation</name>
        <dbReference type="ChEBI" id="CHEBI:24875"/>
    </cofactor>
</comment>
<dbReference type="InterPro" id="IPR008775">
    <property type="entry name" value="Phytyl_CoA_dOase-like"/>
</dbReference>
<protein>
    <recommendedName>
        <fullName evidence="4">Phytanoyl-CoA dioxygenase</fullName>
    </recommendedName>
</protein>
<organism evidence="2 3">
    <name type="scientific">Lymnaea stagnalis</name>
    <name type="common">Great pond snail</name>
    <name type="synonym">Helix stagnalis</name>
    <dbReference type="NCBI Taxonomy" id="6523"/>
    <lineage>
        <taxon>Eukaryota</taxon>
        <taxon>Metazoa</taxon>
        <taxon>Spiralia</taxon>
        <taxon>Lophotrochozoa</taxon>
        <taxon>Mollusca</taxon>
        <taxon>Gastropoda</taxon>
        <taxon>Heterobranchia</taxon>
        <taxon>Euthyneura</taxon>
        <taxon>Panpulmonata</taxon>
        <taxon>Hygrophila</taxon>
        <taxon>Lymnaeoidea</taxon>
        <taxon>Lymnaeidae</taxon>
        <taxon>Lymnaea</taxon>
    </lineage>
</organism>
<proteinExistence type="predicted"/>
<comment type="caution">
    <text evidence="2">The sequence shown here is derived from an EMBL/GenBank/DDBJ whole genome shotgun (WGS) entry which is preliminary data.</text>
</comment>
<dbReference type="Pfam" id="PF05721">
    <property type="entry name" value="PhyH"/>
    <property type="match status" value="1"/>
</dbReference>
<dbReference type="PANTHER" id="PTHR20883">
    <property type="entry name" value="PHYTANOYL-COA DIOXYGENASE DOMAIN CONTAINING 1"/>
    <property type="match status" value="1"/>
</dbReference>
<sequence length="311" mass="35786">MTSDDGYKDWSLLHEPSGALFDPVKDKREWGEYRLTQEDIATFQRDGFINHVKVLSEEQCDRILHDYRLFMDNNERPPNMDLLYEYHKNQSGDDNNVLMHALGHWRVTALFHDLVFLPSVIVKVSQLLRPGSEEDTKVRFWHDQLFAKPARHGGVVAWHQDYSYWTRTRPMQHLTVHIALEDQTEENGTIQYIPGSHKWTRDGQPLPVLDFNFKDMEGIKTILTPEELAHFKPVPANLKKGEATFHHALSVHGSYGNRQGPGPRRAAVLNYFADGTKSNTDEELLSGSRIPKGQVMGGQLYPLVYDPVWAK</sequence>
<dbReference type="GO" id="GO:0046872">
    <property type="term" value="F:metal ion binding"/>
    <property type="evidence" value="ECO:0007669"/>
    <property type="project" value="UniProtKB-ARBA"/>
</dbReference>
<dbReference type="Gene3D" id="2.60.120.620">
    <property type="entry name" value="q2cbj1_9rhob like domain"/>
    <property type="match status" value="1"/>
</dbReference>